<keyword evidence="3" id="KW-1185">Reference proteome</keyword>
<dbReference type="Proteomes" id="UP001203852">
    <property type="component" value="Unassembled WGS sequence"/>
</dbReference>
<dbReference type="CDD" id="cd14688">
    <property type="entry name" value="bZIP_YAP"/>
    <property type="match status" value="1"/>
</dbReference>
<feature type="region of interest" description="Disordered" evidence="1">
    <location>
        <begin position="58"/>
        <end position="109"/>
    </location>
</feature>
<protein>
    <recommendedName>
        <fullName evidence="4">BZIP domain-containing protein</fullName>
    </recommendedName>
</protein>
<dbReference type="Pfam" id="PF11905">
    <property type="entry name" value="DUF3425"/>
    <property type="match status" value="1"/>
</dbReference>
<dbReference type="SUPFAM" id="SSF57959">
    <property type="entry name" value="Leucine zipper domain"/>
    <property type="match status" value="1"/>
</dbReference>
<comment type="caution">
    <text evidence="2">The sequence shown here is derived from an EMBL/GenBank/DDBJ whole genome shotgun (WGS) entry which is preliminary data.</text>
</comment>
<evidence type="ECO:0000256" key="1">
    <source>
        <dbReference type="SAM" id="MobiDB-lite"/>
    </source>
</evidence>
<feature type="region of interest" description="Disordered" evidence="1">
    <location>
        <begin position="1"/>
        <end position="32"/>
    </location>
</feature>
<accession>A0AAN6E3Q8</accession>
<dbReference type="InterPro" id="IPR021833">
    <property type="entry name" value="DUF3425"/>
</dbReference>
<dbReference type="InterPro" id="IPR046347">
    <property type="entry name" value="bZIP_sf"/>
</dbReference>
<feature type="compositionally biased region" description="Low complexity" evidence="1">
    <location>
        <begin position="172"/>
        <end position="190"/>
    </location>
</feature>
<proteinExistence type="predicted"/>
<dbReference type="Gene3D" id="1.20.5.170">
    <property type="match status" value="1"/>
</dbReference>
<organism evidence="2 3">
    <name type="scientific">Exophiala viscosa</name>
    <dbReference type="NCBI Taxonomy" id="2486360"/>
    <lineage>
        <taxon>Eukaryota</taxon>
        <taxon>Fungi</taxon>
        <taxon>Dikarya</taxon>
        <taxon>Ascomycota</taxon>
        <taxon>Pezizomycotina</taxon>
        <taxon>Eurotiomycetes</taxon>
        <taxon>Chaetothyriomycetidae</taxon>
        <taxon>Chaetothyriales</taxon>
        <taxon>Herpotrichiellaceae</taxon>
        <taxon>Exophiala</taxon>
    </lineage>
</organism>
<dbReference type="PANTHER" id="PTHR38116">
    <property type="entry name" value="CHROMOSOME 7, WHOLE GENOME SHOTGUN SEQUENCE"/>
    <property type="match status" value="1"/>
</dbReference>
<evidence type="ECO:0008006" key="4">
    <source>
        <dbReference type="Google" id="ProtNLM"/>
    </source>
</evidence>
<feature type="compositionally biased region" description="Polar residues" evidence="1">
    <location>
        <begin position="71"/>
        <end position="83"/>
    </location>
</feature>
<feature type="region of interest" description="Disordered" evidence="1">
    <location>
        <begin position="172"/>
        <end position="192"/>
    </location>
</feature>
<evidence type="ECO:0000313" key="3">
    <source>
        <dbReference type="Proteomes" id="UP001203852"/>
    </source>
</evidence>
<gene>
    <name evidence="2" type="ORF">EDD36DRAFT_161684</name>
</gene>
<dbReference type="GO" id="GO:0003700">
    <property type="term" value="F:DNA-binding transcription factor activity"/>
    <property type="evidence" value="ECO:0007669"/>
    <property type="project" value="InterPro"/>
</dbReference>
<reference evidence="2" key="1">
    <citation type="journal article" date="2022" name="bioRxiv">
        <title>Deciphering the potential niche of two novel black yeast fungi from a biological soil crust based on their genomes, phenotypes, and melanin regulation.</title>
        <authorList>
            <consortium name="DOE Joint Genome Institute"/>
            <person name="Carr E.C."/>
            <person name="Barton Q."/>
            <person name="Grambo S."/>
            <person name="Sullivan M."/>
            <person name="Renfro C.M."/>
            <person name="Kuo A."/>
            <person name="Pangilinan J."/>
            <person name="Lipzen A."/>
            <person name="Keymanesh K."/>
            <person name="Savage E."/>
            <person name="Barry K."/>
            <person name="Grigoriev I.V."/>
            <person name="Riekhof W.R."/>
            <person name="Harris S.S."/>
        </authorList>
    </citation>
    <scope>NUCLEOTIDE SEQUENCE</scope>
    <source>
        <strain evidence="2">JF 03-4F</strain>
    </source>
</reference>
<sequence>MPPNRVRGERKPSVLEVPPAGKDPAERKRTLNVLAQRRYRQRQKEHVKKLEAQVTHVEVDVSEAQRGSPADRNNQSTTSTTADPNILPFDSLFESAPHDRGPLLTNGHTSSAEYSSLPFEDIRADLAYPEQQLLEGDLFAAFEGIEPALSSGGQDQWELDFFLPSHDGTSTLSSSTSLSSSIRSGDSSVSAPAMGQFKPVSHRTPRQENDACSFPDEAHLDMPELALLRGCMSIARRMNIEEIMWSLTSTSPFTAVGSATTQFTHLPTNLRPTFTQMTVSHHPAIDLLPWPSARDKMIKVLSQPPEVRPPGAASPMALVDFIYDLEDSAEGVRISGNDPYSGQNWEVGEKLFKSWWWMLDRDIVRRSNELRALRGAPMLGCGSIMGEVA</sequence>
<feature type="compositionally biased region" description="Basic and acidic residues" evidence="1">
    <location>
        <begin position="1"/>
        <end position="13"/>
    </location>
</feature>
<dbReference type="PANTHER" id="PTHR38116:SF9">
    <property type="entry name" value="BZIP DOMAIN-CONTAINING PROTEIN"/>
    <property type="match status" value="1"/>
</dbReference>
<name>A0AAN6E3Q8_9EURO</name>
<dbReference type="EMBL" id="MU404351">
    <property type="protein sequence ID" value="KAI1617356.1"/>
    <property type="molecule type" value="Genomic_DNA"/>
</dbReference>
<dbReference type="AlphaFoldDB" id="A0AAN6E3Q8"/>
<evidence type="ECO:0000313" key="2">
    <source>
        <dbReference type="EMBL" id="KAI1617356.1"/>
    </source>
</evidence>